<protein>
    <recommendedName>
        <fullName evidence="12">Protein kinase domain-containing protein</fullName>
    </recommendedName>
</protein>
<dbReference type="InterPro" id="IPR011009">
    <property type="entry name" value="Kinase-like_dom_sf"/>
</dbReference>
<dbReference type="FunFam" id="1.10.510.10:FF:000032">
    <property type="entry name" value="Serine/threonine-protein kinase PBS1"/>
    <property type="match status" value="1"/>
</dbReference>
<feature type="compositionally biased region" description="Low complexity" evidence="11">
    <location>
        <begin position="27"/>
        <end position="38"/>
    </location>
</feature>
<evidence type="ECO:0000256" key="2">
    <source>
        <dbReference type="ARBA" id="ARBA00008684"/>
    </source>
</evidence>
<evidence type="ECO:0000313" key="13">
    <source>
        <dbReference type="EMBL" id="KAG9441396.1"/>
    </source>
</evidence>
<sequence>MRDLFAPLTSVEIYQGCRTPSDGSEFSESSWEPTLSPSSSAREIYEGLRTPDWLQLSQRSVDIVGVPVEKSEGISPHGSARSVFRTFTFRELVAASNNFADDRLLGRGGFGRVYKGRLKITKQVVAIKQFINEEKLVFLVEVLMHGLLHHPHIVEFIGYCADGNQMLVVHEYMPFGSLEDHLHDLPSGKNHLDWNTRMKIAAGVAKGLEFLHDKTNPPVIFRALKSSNILLGEDYNPKLSDFGIATLGPIGARSVSRRVIGTQGYCAPEYLLSGELSLKSDIYNFGVVLLEIITGRKAFDNSEDAVAPSLVAWARPLFEDQRRLEQMADPVLQGQYPKKGFLQAVAVAAVCLQEQPAARPAIADVVTALTYNIASQPYIPHALPPVQGSHLARITGRKIMFWKGLTKPKERN</sequence>
<evidence type="ECO:0000256" key="7">
    <source>
        <dbReference type="ARBA" id="ARBA00022777"/>
    </source>
</evidence>
<proteinExistence type="inferred from homology"/>
<evidence type="ECO:0000259" key="12">
    <source>
        <dbReference type="PROSITE" id="PS50011"/>
    </source>
</evidence>
<keyword evidence="6 10" id="KW-0547">Nucleotide-binding</keyword>
<name>A0AAV7DYZ5_ARIFI</name>
<reference evidence="13 14" key="1">
    <citation type="submission" date="2021-07" db="EMBL/GenBank/DDBJ databases">
        <title>The Aristolochia fimbriata genome: insights into angiosperm evolution, floral development and chemical biosynthesis.</title>
        <authorList>
            <person name="Jiao Y."/>
        </authorList>
    </citation>
    <scope>NUCLEOTIDE SEQUENCE [LARGE SCALE GENOMIC DNA]</scope>
    <source>
        <strain evidence="13">IBCAS-2021</strain>
        <tissue evidence="13">Leaf</tissue>
    </source>
</reference>
<keyword evidence="3" id="KW-1003">Cell membrane</keyword>
<comment type="similarity">
    <text evidence="2">Belongs to the protein kinase superfamily. Ser/Thr protein kinase family.</text>
</comment>
<feature type="binding site" evidence="10">
    <location>
        <position position="128"/>
    </location>
    <ligand>
        <name>ATP</name>
        <dbReference type="ChEBI" id="CHEBI:30616"/>
    </ligand>
</feature>
<dbReference type="PROSITE" id="PS00107">
    <property type="entry name" value="PROTEIN_KINASE_ATP"/>
    <property type="match status" value="1"/>
</dbReference>
<organism evidence="13 14">
    <name type="scientific">Aristolochia fimbriata</name>
    <name type="common">White veined hardy Dutchman's pipe vine</name>
    <dbReference type="NCBI Taxonomy" id="158543"/>
    <lineage>
        <taxon>Eukaryota</taxon>
        <taxon>Viridiplantae</taxon>
        <taxon>Streptophyta</taxon>
        <taxon>Embryophyta</taxon>
        <taxon>Tracheophyta</taxon>
        <taxon>Spermatophyta</taxon>
        <taxon>Magnoliopsida</taxon>
        <taxon>Magnoliidae</taxon>
        <taxon>Piperales</taxon>
        <taxon>Aristolochiaceae</taxon>
        <taxon>Aristolochia</taxon>
    </lineage>
</organism>
<dbReference type="SUPFAM" id="SSF56112">
    <property type="entry name" value="Protein kinase-like (PK-like)"/>
    <property type="match status" value="1"/>
</dbReference>
<dbReference type="GO" id="GO:0005524">
    <property type="term" value="F:ATP binding"/>
    <property type="evidence" value="ECO:0007669"/>
    <property type="project" value="UniProtKB-UniRule"/>
</dbReference>
<evidence type="ECO:0000256" key="10">
    <source>
        <dbReference type="PROSITE-ProRule" id="PRU10141"/>
    </source>
</evidence>
<dbReference type="EMBL" id="JAINDJ010000007">
    <property type="protein sequence ID" value="KAG9441396.1"/>
    <property type="molecule type" value="Genomic_DNA"/>
</dbReference>
<keyword evidence="7" id="KW-0418">Kinase</keyword>
<evidence type="ECO:0000256" key="6">
    <source>
        <dbReference type="ARBA" id="ARBA00022741"/>
    </source>
</evidence>
<dbReference type="GO" id="GO:0005886">
    <property type="term" value="C:plasma membrane"/>
    <property type="evidence" value="ECO:0007669"/>
    <property type="project" value="UniProtKB-SubCell"/>
</dbReference>
<evidence type="ECO:0000256" key="4">
    <source>
        <dbReference type="ARBA" id="ARBA00022527"/>
    </source>
</evidence>
<keyword evidence="14" id="KW-1185">Reference proteome</keyword>
<evidence type="ECO:0000256" key="5">
    <source>
        <dbReference type="ARBA" id="ARBA00022679"/>
    </source>
</evidence>
<dbReference type="GO" id="GO:0004674">
    <property type="term" value="F:protein serine/threonine kinase activity"/>
    <property type="evidence" value="ECO:0007669"/>
    <property type="project" value="UniProtKB-KW"/>
</dbReference>
<evidence type="ECO:0000313" key="14">
    <source>
        <dbReference type="Proteomes" id="UP000825729"/>
    </source>
</evidence>
<evidence type="ECO:0000256" key="9">
    <source>
        <dbReference type="ARBA" id="ARBA00023136"/>
    </source>
</evidence>
<keyword evidence="4" id="KW-0723">Serine/threonine-protein kinase</keyword>
<keyword evidence="5" id="KW-0808">Transferase</keyword>
<comment type="caution">
    <text evidence="13">The sequence shown here is derived from an EMBL/GenBank/DDBJ whole genome shotgun (WGS) entry which is preliminary data.</text>
</comment>
<dbReference type="PANTHER" id="PTHR47985">
    <property type="entry name" value="OS07G0668900 PROTEIN"/>
    <property type="match status" value="1"/>
</dbReference>
<accession>A0AAV7DYZ5</accession>
<feature type="region of interest" description="Disordered" evidence="11">
    <location>
        <begin position="19"/>
        <end position="38"/>
    </location>
</feature>
<dbReference type="Proteomes" id="UP000825729">
    <property type="component" value="Unassembled WGS sequence"/>
</dbReference>
<dbReference type="Gene3D" id="1.10.510.10">
    <property type="entry name" value="Transferase(Phosphotransferase) domain 1"/>
    <property type="match status" value="1"/>
</dbReference>
<evidence type="ECO:0000256" key="8">
    <source>
        <dbReference type="ARBA" id="ARBA00022840"/>
    </source>
</evidence>
<feature type="domain" description="Protein kinase" evidence="12">
    <location>
        <begin position="99"/>
        <end position="379"/>
    </location>
</feature>
<dbReference type="Gene3D" id="3.30.200.20">
    <property type="entry name" value="Phosphorylase Kinase, domain 1"/>
    <property type="match status" value="1"/>
</dbReference>
<dbReference type="InterPro" id="IPR017441">
    <property type="entry name" value="Protein_kinase_ATP_BS"/>
</dbReference>
<dbReference type="AlphaFoldDB" id="A0AAV7DYZ5"/>
<keyword evidence="9" id="KW-0472">Membrane</keyword>
<keyword evidence="8 10" id="KW-0067">ATP-binding</keyword>
<gene>
    <name evidence="13" type="ORF">H6P81_017250</name>
</gene>
<dbReference type="Pfam" id="PF00069">
    <property type="entry name" value="Pkinase"/>
    <property type="match status" value="1"/>
</dbReference>
<dbReference type="PANTHER" id="PTHR47985:SF23">
    <property type="entry name" value="OS07G0695300 PROTEIN"/>
    <property type="match status" value="1"/>
</dbReference>
<dbReference type="InterPro" id="IPR000719">
    <property type="entry name" value="Prot_kinase_dom"/>
</dbReference>
<evidence type="ECO:0000256" key="1">
    <source>
        <dbReference type="ARBA" id="ARBA00004236"/>
    </source>
</evidence>
<comment type="subcellular location">
    <subcellularLocation>
        <location evidence="1">Cell membrane</location>
    </subcellularLocation>
</comment>
<dbReference type="PROSITE" id="PS50011">
    <property type="entry name" value="PROTEIN_KINASE_DOM"/>
    <property type="match status" value="1"/>
</dbReference>
<evidence type="ECO:0000256" key="11">
    <source>
        <dbReference type="SAM" id="MobiDB-lite"/>
    </source>
</evidence>
<evidence type="ECO:0000256" key="3">
    <source>
        <dbReference type="ARBA" id="ARBA00022475"/>
    </source>
</evidence>